<dbReference type="Gene3D" id="3.30.1330.10">
    <property type="entry name" value="PurM-like, N-terminal domain"/>
    <property type="match status" value="1"/>
</dbReference>
<evidence type="ECO:0000313" key="4">
    <source>
        <dbReference type="Proteomes" id="UP000619545"/>
    </source>
</evidence>
<comment type="caution">
    <text evidence="3">The sequence shown here is derived from an EMBL/GenBank/DDBJ whole genome shotgun (WGS) entry which is preliminary data.</text>
</comment>
<dbReference type="PANTHER" id="PTHR30270:SF0">
    <property type="entry name" value="THIAMINE-MONOPHOSPHATE KINASE"/>
    <property type="match status" value="1"/>
</dbReference>
<dbReference type="GO" id="GO:0009030">
    <property type="term" value="F:thiamine-phosphate kinase activity"/>
    <property type="evidence" value="ECO:0007669"/>
    <property type="project" value="InterPro"/>
</dbReference>
<dbReference type="PIRSF" id="PIRSF036540">
    <property type="entry name" value="UCP036540_AIR"/>
    <property type="match status" value="1"/>
</dbReference>
<dbReference type="GO" id="GO:0009228">
    <property type="term" value="P:thiamine biosynthetic process"/>
    <property type="evidence" value="ECO:0007669"/>
    <property type="project" value="InterPro"/>
</dbReference>
<dbReference type="OMA" id="DPWFAGW"/>
<reference evidence="3" key="1">
    <citation type="journal article" date="2020" name="bioRxiv">
        <title>A rank-normalized archaeal taxonomy based on genome phylogeny resolves widespread incomplete and uneven classifications.</title>
        <authorList>
            <person name="Rinke C."/>
            <person name="Chuvochina M."/>
            <person name="Mussig A.J."/>
            <person name="Chaumeil P.-A."/>
            <person name="Waite D.W."/>
            <person name="Whitman W.B."/>
            <person name="Parks D.H."/>
            <person name="Hugenholtz P."/>
        </authorList>
    </citation>
    <scope>NUCLEOTIDE SEQUENCE</scope>
    <source>
        <strain evidence="3">UBA8853</strain>
    </source>
</reference>
<dbReference type="Pfam" id="PF02769">
    <property type="entry name" value="AIRS_C"/>
    <property type="match status" value="1"/>
</dbReference>
<dbReference type="Gene3D" id="3.90.650.10">
    <property type="entry name" value="PurM-like C-terminal domain"/>
    <property type="match status" value="1"/>
</dbReference>
<dbReference type="SUPFAM" id="SSF55326">
    <property type="entry name" value="PurM N-terminal domain-like"/>
    <property type="match status" value="1"/>
</dbReference>
<dbReference type="NCBIfam" id="TIGR03267">
    <property type="entry name" value="methan_mark_2"/>
    <property type="match status" value="1"/>
</dbReference>
<feature type="domain" description="PurM-like C-terminal" evidence="2">
    <location>
        <begin position="186"/>
        <end position="304"/>
    </location>
</feature>
<feature type="domain" description="PurM-like N-terminal" evidence="1">
    <location>
        <begin position="46"/>
        <end position="151"/>
    </location>
</feature>
<evidence type="ECO:0000259" key="2">
    <source>
        <dbReference type="Pfam" id="PF02769"/>
    </source>
</evidence>
<dbReference type="Pfam" id="PF00586">
    <property type="entry name" value="AIRS"/>
    <property type="match status" value="1"/>
</dbReference>
<name>A0A832TAL2_9EURY</name>
<dbReference type="EMBL" id="DUJS01000002">
    <property type="protein sequence ID" value="HII69976.1"/>
    <property type="molecule type" value="Genomic_DNA"/>
</dbReference>
<dbReference type="Proteomes" id="UP000619545">
    <property type="component" value="Unassembled WGS sequence"/>
</dbReference>
<gene>
    <name evidence="3" type="ORF">HA336_01925</name>
</gene>
<dbReference type="InterPro" id="IPR006283">
    <property type="entry name" value="ThiL-like"/>
</dbReference>
<proteinExistence type="predicted"/>
<dbReference type="GeneID" id="1476896"/>
<dbReference type="AlphaFoldDB" id="A0A832TAL2"/>
<dbReference type="InterPro" id="IPR011413">
    <property type="entry name" value="UCP036540_AIR"/>
</dbReference>
<dbReference type="InterPro" id="IPR017668">
    <property type="entry name" value="Methan_mark_2"/>
</dbReference>
<sequence length="327" mass="35757">MNLRELARELRSFEGVTRKHPVKTVVEGLLEPLDVTFEGEVIADVGEDAAAVKVGDDILLIAADGIWGKLIDRDPWWAGYCAVLVNVNDVLAMGGRPVGLVNVLSTSDVDVCREILEGMREGAWKFSTPVLGGHTHPDTPYTAVDAAIVGVTDEEHLVLSSTAEEGDLIVFVIDLNGRPYPEYPLNWDTTTMKDPDYLRRQMEAVVEASKLVKAGKDVSNPGLVGTLAMMLEASGCLGAEVWLDSIPKPEDVDMVTWLKMYPGMGFVYAVDSERDVRAIRRVLSDARLEVSVIGEVTEDGVVKVSEGDESARVFDFREDRILGVSPR</sequence>
<dbReference type="InterPro" id="IPR010918">
    <property type="entry name" value="PurM-like_C_dom"/>
</dbReference>
<dbReference type="RefSeq" id="WP_011019164.1">
    <property type="nucleotide sequence ID" value="NZ_DUJS01000002.1"/>
</dbReference>
<evidence type="ECO:0000313" key="3">
    <source>
        <dbReference type="EMBL" id="HII69976.1"/>
    </source>
</evidence>
<protein>
    <submittedName>
        <fullName evidence="3">Methanogenesis marker 2 protein</fullName>
    </submittedName>
</protein>
<dbReference type="InterPro" id="IPR036676">
    <property type="entry name" value="PurM-like_C_sf"/>
</dbReference>
<evidence type="ECO:0000259" key="1">
    <source>
        <dbReference type="Pfam" id="PF00586"/>
    </source>
</evidence>
<organism evidence="3 4">
    <name type="scientific">Methanopyrus kandleri</name>
    <dbReference type="NCBI Taxonomy" id="2320"/>
    <lineage>
        <taxon>Archaea</taxon>
        <taxon>Methanobacteriati</taxon>
        <taxon>Methanobacteriota</taxon>
        <taxon>Methanomada group</taxon>
        <taxon>Methanopyri</taxon>
        <taxon>Methanopyrales</taxon>
        <taxon>Methanopyraceae</taxon>
        <taxon>Methanopyrus</taxon>
    </lineage>
</organism>
<dbReference type="InterPro" id="IPR036921">
    <property type="entry name" value="PurM-like_N_sf"/>
</dbReference>
<dbReference type="InterPro" id="IPR016188">
    <property type="entry name" value="PurM-like_N"/>
</dbReference>
<dbReference type="SUPFAM" id="SSF56042">
    <property type="entry name" value="PurM C-terminal domain-like"/>
    <property type="match status" value="1"/>
</dbReference>
<dbReference type="PANTHER" id="PTHR30270">
    <property type="entry name" value="THIAMINE-MONOPHOSPHATE KINASE"/>
    <property type="match status" value="1"/>
</dbReference>
<accession>A0A832TAL2</accession>
<dbReference type="CDD" id="cd02192">
    <property type="entry name" value="PurM-like3"/>
    <property type="match status" value="1"/>
</dbReference>